<feature type="domain" description="RHD" evidence="2">
    <location>
        <begin position="129"/>
        <end position="305"/>
    </location>
</feature>
<dbReference type="PRINTS" id="PR00057">
    <property type="entry name" value="NFKBTNSCPFCT"/>
</dbReference>
<dbReference type="GO" id="GO:0005634">
    <property type="term" value="C:nucleus"/>
    <property type="evidence" value="ECO:0007669"/>
    <property type="project" value="InterPro"/>
</dbReference>
<evidence type="ECO:0000256" key="1">
    <source>
        <dbReference type="SAM" id="MobiDB-lite"/>
    </source>
</evidence>
<reference evidence="3" key="1">
    <citation type="submission" date="2022-08" db="UniProtKB">
        <authorList>
            <consortium name="EnsemblMetazoa"/>
        </authorList>
    </citation>
    <scope>IDENTIFICATION</scope>
    <source>
        <strain evidence="3">05x7-T-G4-1.051#20</strain>
    </source>
</reference>
<organism evidence="3 4">
    <name type="scientific">Magallana gigas</name>
    <name type="common">Pacific oyster</name>
    <name type="synonym">Crassostrea gigas</name>
    <dbReference type="NCBI Taxonomy" id="29159"/>
    <lineage>
        <taxon>Eukaryota</taxon>
        <taxon>Metazoa</taxon>
        <taxon>Spiralia</taxon>
        <taxon>Lophotrochozoa</taxon>
        <taxon>Mollusca</taxon>
        <taxon>Bivalvia</taxon>
        <taxon>Autobranchia</taxon>
        <taxon>Pteriomorphia</taxon>
        <taxon>Ostreida</taxon>
        <taxon>Ostreoidea</taxon>
        <taxon>Ostreidae</taxon>
        <taxon>Magallana</taxon>
    </lineage>
</organism>
<proteinExistence type="predicted"/>
<dbReference type="InterPro" id="IPR011363">
    <property type="entry name" value="Dif"/>
</dbReference>
<dbReference type="Pfam" id="PF16179">
    <property type="entry name" value="RHD_dimer"/>
    <property type="match status" value="1"/>
</dbReference>
<dbReference type="FunFam" id="2.60.40.10:FF:000046">
    <property type="entry name" value="Nuclear factor NF-kappa-B p105 subunit"/>
    <property type="match status" value="1"/>
</dbReference>
<dbReference type="CDD" id="cd01177">
    <property type="entry name" value="IPT_NFkappaB"/>
    <property type="match status" value="1"/>
</dbReference>
<evidence type="ECO:0000313" key="3">
    <source>
        <dbReference type="EnsemblMetazoa" id="G13669.12:cds"/>
    </source>
</evidence>
<name>A0A8W8IF18_MAGGI</name>
<dbReference type="InterPro" id="IPR013783">
    <property type="entry name" value="Ig-like_fold"/>
</dbReference>
<evidence type="ECO:0000259" key="2">
    <source>
        <dbReference type="PROSITE" id="PS50254"/>
    </source>
</evidence>
<dbReference type="PANTHER" id="PTHR24169">
    <property type="entry name" value="NUCLEAR FACTOR NF-KAPPA-B PROTEIN"/>
    <property type="match status" value="1"/>
</dbReference>
<accession>A0A8W8IF18</accession>
<evidence type="ECO:0000313" key="4">
    <source>
        <dbReference type="Proteomes" id="UP000005408"/>
    </source>
</evidence>
<sequence>MSVIAEHPRVSTKAKISTITSWKFTLNIQLWKVQLLKYTQCGKICVYTDMAELNFGYDNPMGLGSNDLRLLMDGNHELLTNFDTADNDLVQLITQNQESFMTPQIPVTQPQPPKPQKQTTHRGTPHKTQDGIYVEIVEQPKQRGLRFRYECEGRSAGSIPGEGSTSEKKTFPTIKIHNYTGTAVIVVSCVTKDQPYEPHPHNLVGRDCKRGVCTLKVKDTNVISFPHLGIQCAKKKDVENNLKQRKEINVDPFQSGFKHLNKINSIDLNVVRLCFQVFLPDENGKITRIVPPVVSHCIHDKKSLNELVICRVDRHSGKAKGGDEVFLLCEKINRDDIVVRFYEETECGECLWEDFADFSTNDIHRQYAIVFRTPPYKDTMITRPKEVKMQLKRNNEPETSDSIPFIYMPEDPDPDRIMEKRKRKADQLKNWGFDMNVSGEDIKQRLKIKATKSRIKQEVPEVPPYTVENLLGGAHQMPPVSNVTTTHTKDGTSLNVRTLDNTTMGNVTITPTESVRQQLANLPDDVQIKLLQNLAVRKLQEEATSRINQPGQPLEKDHSTFLQSLLGGGMGMPQNSNPAQLLNQNLMMGGQAMGQCSGMDQENVDLMLQAYLGDQDQNMSFDSFGSNIGNMNFDPSVGANLNVTNDQGGLDETKTAVQSLGQS</sequence>
<dbReference type="Proteomes" id="UP000005408">
    <property type="component" value="Unassembled WGS sequence"/>
</dbReference>
<dbReference type="CDD" id="cd07887">
    <property type="entry name" value="RHD-n_Dorsal_Dif"/>
    <property type="match status" value="1"/>
</dbReference>
<dbReference type="PROSITE" id="PS50254">
    <property type="entry name" value="REL_2"/>
    <property type="match status" value="1"/>
</dbReference>
<dbReference type="GO" id="GO:0005737">
    <property type="term" value="C:cytoplasm"/>
    <property type="evidence" value="ECO:0007669"/>
    <property type="project" value="InterPro"/>
</dbReference>
<dbReference type="GO" id="GO:0000978">
    <property type="term" value="F:RNA polymerase II cis-regulatory region sequence-specific DNA binding"/>
    <property type="evidence" value="ECO:0007669"/>
    <property type="project" value="TreeGrafter"/>
</dbReference>
<dbReference type="InterPro" id="IPR011539">
    <property type="entry name" value="RHD_DNA_bind_dom"/>
</dbReference>
<dbReference type="InterPro" id="IPR014756">
    <property type="entry name" value="Ig_E-set"/>
</dbReference>
<dbReference type="SUPFAM" id="SSF81296">
    <property type="entry name" value="E set domains"/>
    <property type="match status" value="1"/>
</dbReference>
<dbReference type="Pfam" id="PF00554">
    <property type="entry name" value="RHD_DNA_bind"/>
    <property type="match status" value="1"/>
</dbReference>
<feature type="region of interest" description="Disordered" evidence="1">
    <location>
        <begin position="391"/>
        <end position="415"/>
    </location>
</feature>
<dbReference type="SUPFAM" id="SSF49417">
    <property type="entry name" value="p53-like transcription factors"/>
    <property type="match status" value="1"/>
</dbReference>
<dbReference type="Gene3D" id="2.60.40.340">
    <property type="entry name" value="Rel homology domain (RHD), DNA-binding domain"/>
    <property type="match status" value="1"/>
</dbReference>
<keyword evidence="4" id="KW-1185">Reference proteome</keyword>
<protein>
    <recommendedName>
        <fullName evidence="2">RHD domain-containing protein</fullName>
    </recommendedName>
</protein>
<dbReference type="InterPro" id="IPR002909">
    <property type="entry name" value="IPT_dom"/>
</dbReference>
<dbReference type="GO" id="GO:0000981">
    <property type="term" value="F:DNA-binding transcription factor activity, RNA polymerase II-specific"/>
    <property type="evidence" value="ECO:0007669"/>
    <property type="project" value="TreeGrafter"/>
</dbReference>
<dbReference type="GO" id="GO:0045087">
    <property type="term" value="P:innate immune response"/>
    <property type="evidence" value="ECO:0007669"/>
    <property type="project" value="TreeGrafter"/>
</dbReference>
<dbReference type="SMART" id="SM00429">
    <property type="entry name" value="IPT"/>
    <property type="match status" value="1"/>
</dbReference>
<dbReference type="InterPro" id="IPR037059">
    <property type="entry name" value="RHD_DNA_bind_dom_sf"/>
</dbReference>
<dbReference type="InterPro" id="IPR032397">
    <property type="entry name" value="RHD_dimer"/>
</dbReference>
<dbReference type="InterPro" id="IPR000451">
    <property type="entry name" value="NFkB/Dor"/>
</dbReference>
<dbReference type="InterPro" id="IPR033926">
    <property type="entry name" value="IPT_NFkappaB"/>
</dbReference>
<dbReference type="GO" id="GO:0034097">
    <property type="term" value="P:response to cytokine"/>
    <property type="evidence" value="ECO:0007669"/>
    <property type="project" value="TreeGrafter"/>
</dbReference>
<dbReference type="GO" id="GO:0038061">
    <property type="term" value="P:non-canonical NF-kappaB signal transduction"/>
    <property type="evidence" value="ECO:0007669"/>
    <property type="project" value="TreeGrafter"/>
</dbReference>
<dbReference type="InterPro" id="IPR030492">
    <property type="entry name" value="RHD_CS"/>
</dbReference>
<dbReference type="GO" id="GO:0033554">
    <property type="term" value="P:cellular response to stress"/>
    <property type="evidence" value="ECO:0007669"/>
    <property type="project" value="TreeGrafter"/>
</dbReference>
<dbReference type="GO" id="GO:0045944">
    <property type="term" value="P:positive regulation of transcription by RNA polymerase II"/>
    <property type="evidence" value="ECO:0007669"/>
    <property type="project" value="TreeGrafter"/>
</dbReference>
<dbReference type="GO" id="GO:0007249">
    <property type="term" value="P:canonical NF-kappaB signal transduction"/>
    <property type="evidence" value="ECO:0007669"/>
    <property type="project" value="TreeGrafter"/>
</dbReference>
<dbReference type="InterPro" id="IPR008967">
    <property type="entry name" value="p53-like_TF_DNA-bd_sf"/>
</dbReference>
<dbReference type="EnsemblMetazoa" id="G13669.12">
    <property type="protein sequence ID" value="G13669.12:cds"/>
    <property type="gene ID" value="G13669"/>
</dbReference>
<dbReference type="AlphaFoldDB" id="A0A8W8IF18"/>
<feature type="region of interest" description="Disordered" evidence="1">
    <location>
        <begin position="102"/>
        <end position="127"/>
    </location>
</feature>
<dbReference type="PROSITE" id="PS01204">
    <property type="entry name" value="REL_1"/>
    <property type="match status" value="1"/>
</dbReference>
<dbReference type="PIRSF" id="PIRSF001716">
    <property type="entry name" value="Dorsal"/>
    <property type="match status" value="1"/>
</dbReference>
<dbReference type="PANTHER" id="PTHR24169:SF25">
    <property type="entry name" value="DORSAL-RELATED IMMUNITY FACTOR DIF-RELATED"/>
    <property type="match status" value="1"/>
</dbReference>
<dbReference type="Gene3D" id="2.60.40.10">
    <property type="entry name" value="Immunoglobulins"/>
    <property type="match status" value="1"/>
</dbReference>